<comment type="subcellular location">
    <subcellularLocation>
        <location evidence="1">Endosome membrane</location>
        <topology evidence="1">Peripheral membrane protein</topology>
        <orientation evidence="1">Cytoplasmic side</orientation>
    </subcellularLocation>
</comment>
<evidence type="ECO:0000256" key="6">
    <source>
        <dbReference type="ARBA" id="ARBA00022448"/>
    </source>
</evidence>
<evidence type="ECO:0000313" key="14">
    <source>
        <dbReference type="Proteomes" id="UP000279236"/>
    </source>
</evidence>
<dbReference type="Proteomes" id="UP000279236">
    <property type="component" value="Unassembled WGS sequence"/>
</dbReference>
<dbReference type="InterPro" id="IPR036028">
    <property type="entry name" value="SH3-like_dom_sf"/>
</dbReference>
<feature type="compositionally biased region" description="Pro residues" evidence="10">
    <location>
        <begin position="577"/>
        <end position="587"/>
    </location>
</feature>
<sequence>MFGATVNPYDDLVTKATDENLASEDWDVNLQICDKVTEEASAGARNAVAALVKRLAHRNPNVQVYALELANTLVQNCGKPLHEELASRTWTGALTRLVNDRATVQTVQRKALRYIKDWTKQFEESGDPNLGLMTELYDQLREKNFTFDDSEPVPDATADDETRRRAEEEELMRVIELSKQDKGRNWNAFERKDGSSSGAGSSGAVAAVQKPLPGQPQQQPSYQQPQQSQPSYQQAQPAYQQAQQSQPAPGYGVPQQTASPVPENDQPLDINTATRVRALYNFSSEDVGELNFERGDVIKVLDRGFKEWWRGAARGKIGIFPVTYVEPLPEPSPRELQEEAQEEARVFASLGLVDKLLQMLSSIDTARGDRLDDRPELEEMYQASVSLQGQINALIKKYSDQKAELEHMNANFHRAMRQYEELRSGVPQQAPQPGQQPPYAAYPQQAPAAAQDPYAQQPAAHDPYAQPQHQPTQDAYPQHQPTQDPYAQPQPPAQDPYAQPQQAAYQQPPAQHQQAPAQQPAAAPYGNTWPQPQPHVAQSQATGDQPNPMYYQQGPSTTSIGSAHAVAGQRQPSGAPSFPPASPPRHPTAPGAAGVGAGQDPAADHAAAWDAYYRSQGQVPPAPQAVAGAPVTESPGVMPAGQPQGGYYQQPAFQQHQQSGVDNVAAGMGRMSVGQ</sequence>
<dbReference type="PRINTS" id="PR00452">
    <property type="entry name" value="SH3DOMAIN"/>
</dbReference>
<gene>
    <name evidence="13" type="primary">HSE1</name>
    <name evidence="13" type="ORF">EHS24_004901</name>
</gene>
<evidence type="ECO:0000256" key="3">
    <source>
        <dbReference type="ARBA" id="ARBA00017923"/>
    </source>
</evidence>
<dbReference type="OrthoDB" id="10255964at2759"/>
<dbReference type="InterPro" id="IPR003903">
    <property type="entry name" value="UIM_dom"/>
</dbReference>
<evidence type="ECO:0000256" key="7">
    <source>
        <dbReference type="ARBA" id="ARBA00022753"/>
    </source>
</evidence>
<dbReference type="GO" id="GO:0043130">
    <property type="term" value="F:ubiquitin binding"/>
    <property type="evidence" value="ECO:0007669"/>
    <property type="project" value="InterPro"/>
</dbReference>
<comment type="similarity">
    <text evidence="2">Belongs to the STAM family.</text>
</comment>
<evidence type="ECO:0000259" key="12">
    <source>
        <dbReference type="PROSITE" id="PS50179"/>
    </source>
</evidence>
<reference evidence="13 14" key="1">
    <citation type="submission" date="2018-11" db="EMBL/GenBank/DDBJ databases">
        <title>Genome sequence of Apiotrichum porosum DSM 27194.</title>
        <authorList>
            <person name="Aliyu H."/>
            <person name="Gorte O."/>
            <person name="Ochsenreither K."/>
        </authorList>
    </citation>
    <scope>NUCLEOTIDE SEQUENCE [LARGE SCALE GENOMIC DNA]</scope>
    <source>
        <strain evidence="13 14">DSM 27194</strain>
    </source>
</reference>
<dbReference type="EMBL" id="RSCE01000002">
    <property type="protein sequence ID" value="RSH86630.1"/>
    <property type="molecule type" value="Genomic_DNA"/>
</dbReference>
<dbReference type="PROSITE" id="PS50002">
    <property type="entry name" value="SH3"/>
    <property type="match status" value="1"/>
</dbReference>
<name>A0A427Y6B4_9TREE</name>
<feature type="compositionally biased region" description="Low complexity" evidence="10">
    <location>
        <begin position="588"/>
        <end position="631"/>
    </location>
</feature>
<dbReference type="SUPFAM" id="SSF48464">
    <property type="entry name" value="ENTH/VHS domain"/>
    <property type="match status" value="1"/>
</dbReference>
<keyword evidence="7" id="KW-0967">Endosome</keyword>
<feature type="compositionally biased region" description="Low complexity" evidence="10">
    <location>
        <begin position="195"/>
        <end position="208"/>
    </location>
</feature>
<dbReference type="AlphaFoldDB" id="A0A427Y6B4"/>
<dbReference type="SUPFAM" id="SSF50044">
    <property type="entry name" value="SH3-domain"/>
    <property type="match status" value="1"/>
</dbReference>
<proteinExistence type="inferred from homology"/>
<feature type="compositionally biased region" description="Low complexity" evidence="10">
    <location>
        <begin position="215"/>
        <end position="252"/>
    </location>
</feature>
<evidence type="ECO:0000256" key="9">
    <source>
        <dbReference type="PROSITE-ProRule" id="PRU00192"/>
    </source>
</evidence>
<feature type="region of interest" description="Disordered" evidence="10">
    <location>
        <begin position="144"/>
        <end position="166"/>
    </location>
</feature>
<dbReference type="SMART" id="SM00326">
    <property type="entry name" value="SH3"/>
    <property type="match status" value="1"/>
</dbReference>
<evidence type="ECO:0000256" key="2">
    <source>
        <dbReference type="ARBA" id="ARBA00009666"/>
    </source>
</evidence>
<evidence type="ECO:0000256" key="8">
    <source>
        <dbReference type="ARBA" id="ARBA00022927"/>
    </source>
</evidence>
<dbReference type="Gene3D" id="2.30.30.40">
    <property type="entry name" value="SH3 Domains"/>
    <property type="match status" value="1"/>
</dbReference>
<dbReference type="PANTHER" id="PTHR45929">
    <property type="entry name" value="JAK PATHWAY SIGNAL TRANSDUCTION ADAPTOR MOLECULE"/>
    <property type="match status" value="1"/>
</dbReference>
<dbReference type="STRING" id="105984.A0A427Y6B4"/>
<dbReference type="InterPro" id="IPR050670">
    <property type="entry name" value="STAM"/>
</dbReference>
<dbReference type="RefSeq" id="XP_028479415.1">
    <property type="nucleotide sequence ID" value="XM_028620443.1"/>
</dbReference>
<dbReference type="GO" id="GO:0043328">
    <property type="term" value="P:protein transport to vacuole involved in ubiquitin-dependent protein catabolic process via the multivesicular body sorting pathway"/>
    <property type="evidence" value="ECO:0007669"/>
    <property type="project" value="TreeGrafter"/>
</dbReference>
<dbReference type="GeneID" id="39589444"/>
<dbReference type="CDD" id="cd16978">
    <property type="entry name" value="VHS_HSE1"/>
    <property type="match status" value="1"/>
</dbReference>
<dbReference type="InterPro" id="IPR008942">
    <property type="entry name" value="ENTH_VHS"/>
</dbReference>
<dbReference type="PANTHER" id="PTHR45929:SF3">
    <property type="entry name" value="JAK PATHWAY SIGNAL TRANSDUCTION ADAPTOR MOLECULE"/>
    <property type="match status" value="1"/>
</dbReference>
<evidence type="ECO:0000256" key="10">
    <source>
        <dbReference type="SAM" id="MobiDB-lite"/>
    </source>
</evidence>
<feature type="compositionally biased region" description="Low complexity" evidence="10">
    <location>
        <begin position="427"/>
        <end position="471"/>
    </location>
</feature>
<dbReference type="GO" id="GO:0010008">
    <property type="term" value="C:endosome membrane"/>
    <property type="evidence" value="ECO:0007669"/>
    <property type="project" value="UniProtKB-SubCell"/>
</dbReference>
<dbReference type="GO" id="GO:0035091">
    <property type="term" value="F:phosphatidylinositol binding"/>
    <property type="evidence" value="ECO:0007669"/>
    <property type="project" value="InterPro"/>
</dbReference>
<feature type="region of interest" description="Disordered" evidence="10">
    <location>
        <begin position="421"/>
        <end position="675"/>
    </location>
</feature>
<accession>A0A427Y6B4</accession>
<feature type="domain" description="SH3" evidence="11">
    <location>
        <begin position="271"/>
        <end position="330"/>
    </location>
</feature>
<evidence type="ECO:0000259" key="11">
    <source>
        <dbReference type="PROSITE" id="PS50002"/>
    </source>
</evidence>
<feature type="region of interest" description="Disordered" evidence="10">
    <location>
        <begin position="185"/>
        <end position="268"/>
    </location>
</feature>
<feature type="compositionally biased region" description="Basic and acidic residues" evidence="10">
    <location>
        <begin position="185"/>
        <end position="194"/>
    </location>
</feature>
<dbReference type="Pfam" id="PF00018">
    <property type="entry name" value="SH3_1"/>
    <property type="match status" value="1"/>
</dbReference>
<keyword evidence="6" id="KW-0813">Transport</keyword>
<dbReference type="Gene3D" id="1.20.5.1940">
    <property type="match status" value="1"/>
</dbReference>
<organism evidence="13 14">
    <name type="scientific">Apiotrichum porosum</name>
    <dbReference type="NCBI Taxonomy" id="105984"/>
    <lineage>
        <taxon>Eukaryota</taxon>
        <taxon>Fungi</taxon>
        <taxon>Dikarya</taxon>
        <taxon>Basidiomycota</taxon>
        <taxon>Agaricomycotina</taxon>
        <taxon>Tremellomycetes</taxon>
        <taxon>Trichosporonales</taxon>
        <taxon>Trichosporonaceae</taxon>
        <taxon>Apiotrichum</taxon>
    </lineage>
</organism>
<keyword evidence="14" id="KW-1185">Reference proteome</keyword>
<dbReference type="Gene3D" id="1.25.40.90">
    <property type="match status" value="1"/>
</dbReference>
<dbReference type="GO" id="GO:0033565">
    <property type="term" value="C:ESCRT-0 complex"/>
    <property type="evidence" value="ECO:0007669"/>
    <property type="project" value="TreeGrafter"/>
</dbReference>
<comment type="caution">
    <text evidence="13">The sequence shown here is derived from an EMBL/GenBank/DDBJ whole genome shotgun (WGS) entry which is preliminary data.</text>
</comment>
<feature type="compositionally biased region" description="Low complexity" evidence="10">
    <location>
        <begin position="639"/>
        <end position="658"/>
    </location>
</feature>
<dbReference type="PROSITE" id="PS50330">
    <property type="entry name" value="UIM"/>
    <property type="match status" value="1"/>
</dbReference>
<feature type="domain" description="VHS" evidence="12">
    <location>
        <begin position="16"/>
        <end position="148"/>
    </location>
</feature>
<feature type="compositionally biased region" description="Low complexity" evidence="10">
    <location>
        <begin position="495"/>
        <end position="525"/>
    </location>
</feature>
<dbReference type="SMART" id="SM00288">
    <property type="entry name" value="VHS"/>
    <property type="match status" value="1"/>
</dbReference>
<evidence type="ECO:0000256" key="4">
    <source>
        <dbReference type="ARBA" id="ARBA00018978"/>
    </source>
</evidence>
<evidence type="ECO:0000313" key="13">
    <source>
        <dbReference type="EMBL" id="RSH86630.1"/>
    </source>
</evidence>
<protein>
    <recommendedName>
        <fullName evidence="3">Class E vacuolar protein-sorting machinery protein HSE1</fullName>
    </recommendedName>
    <alternativeName>
        <fullName evidence="4">Class E vacuolar protein-sorting machinery protein hse1</fullName>
    </alternativeName>
</protein>
<keyword evidence="5 9" id="KW-0728">SH3 domain</keyword>
<keyword evidence="8" id="KW-0653">Protein transport</keyword>
<evidence type="ECO:0000256" key="5">
    <source>
        <dbReference type="ARBA" id="ARBA00022443"/>
    </source>
</evidence>
<dbReference type="InterPro" id="IPR001452">
    <property type="entry name" value="SH3_domain"/>
</dbReference>
<feature type="compositionally biased region" description="Polar residues" evidence="10">
    <location>
        <begin position="536"/>
        <end position="545"/>
    </location>
</feature>
<dbReference type="InterPro" id="IPR002014">
    <property type="entry name" value="VHS_dom"/>
</dbReference>
<dbReference type="PROSITE" id="PS50179">
    <property type="entry name" value="VHS"/>
    <property type="match status" value="1"/>
</dbReference>
<dbReference type="Pfam" id="PF00790">
    <property type="entry name" value="VHS"/>
    <property type="match status" value="1"/>
</dbReference>
<evidence type="ECO:0000256" key="1">
    <source>
        <dbReference type="ARBA" id="ARBA00004125"/>
    </source>
</evidence>